<keyword evidence="1" id="KW-0812">Transmembrane</keyword>
<gene>
    <name evidence="3" type="ORF">LKD42_14450</name>
</gene>
<feature type="transmembrane region" description="Helical" evidence="1">
    <location>
        <begin position="148"/>
        <end position="167"/>
    </location>
</feature>
<comment type="caution">
    <text evidence="3">The sequence shown here is derived from an EMBL/GenBank/DDBJ whole genome shotgun (WGS) entry which is preliminary data.</text>
</comment>
<feature type="transmembrane region" description="Helical" evidence="1">
    <location>
        <begin position="285"/>
        <end position="304"/>
    </location>
</feature>
<evidence type="ECO:0000313" key="4">
    <source>
        <dbReference type="Proteomes" id="UP001299235"/>
    </source>
</evidence>
<dbReference type="InterPro" id="IPR003675">
    <property type="entry name" value="Rce1/LyrA-like_dom"/>
</dbReference>
<name>A0ABS8EZ31_9FIRM</name>
<evidence type="ECO:0000259" key="2">
    <source>
        <dbReference type="Pfam" id="PF02517"/>
    </source>
</evidence>
<organism evidence="3 4">
    <name type="scientific">Hominisplanchenecus faecis</name>
    <dbReference type="NCBI Taxonomy" id="2885351"/>
    <lineage>
        <taxon>Bacteria</taxon>
        <taxon>Bacillati</taxon>
        <taxon>Bacillota</taxon>
        <taxon>Clostridia</taxon>
        <taxon>Lachnospirales</taxon>
        <taxon>Lachnospiraceae</taxon>
        <taxon>Hominisplanchenecus</taxon>
    </lineage>
</organism>
<keyword evidence="1" id="KW-1133">Transmembrane helix</keyword>
<evidence type="ECO:0000313" key="3">
    <source>
        <dbReference type="EMBL" id="MCC2150426.1"/>
    </source>
</evidence>
<sequence length="306" mass="34275">MNKTPKINRLFLVTVIWILLSGIFLGFIPFVRSMDATQLMLLSQLLYLMPVIGFMIINKVDPRKWMPFKPLKLSVIAMVILYAVLMIPVTSWLNLLSMLFVRNAFESSQSELTQNALWVNMIVMAVIPPICEEFTFRGLYYNGYRQRGVWCAILGSALAFGLMHMNFNQFCYAFVLGIAFGILLEATGSIFATMTAHFVINGWSTALMAVSKLLYGISAGSSSTSSGALTTQDMIGVINVYSVIAAICIFAAIGVLIWIAKHCGRYEHLKWCFKRRKKRPGEPKTMFTPAFAVATVIVVIYMILRG</sequence>
<dbReference type="PANTHER" id="PTHR36435">
    <property type="entry name" value="SLR1288 PROTEIN"/>
    <property type="match status" value="1"/>
</dbReference>
<dbReference type="RefSeq" id="WP_248836108.1">
    <property type="nucleotide sequence ID" value="NZ_JAJEQE010000079.1"/>
</dbReference>
<dbReference type="Proteomes" id="UP001299235">
    <property type="component" value="Unassembled WGS sequence"/>
</dbReference>
<keyword evidence="1" id="KW-0472">Membrane</keyword>
<feature type="domain" description="CAAX prenyl protease 2/Lysostaphin resistance protein A-like" evidence="2">
    <location>
        <begin position="116"/>
        <end position="202"/>
    </location>
</feature>
<keyword evidence="4" id="KW-1185">Reference proteome</keyword>
<dbReference type="Pfam" id="PF02517">
    <property type="entry name" value="Rce1-like"/>
    <property type="match status" value="1"/>
</dbReference>
<feature type="transmembrane region" description="Helical" evidence="1">
    <location>
        <begin position="115"/>
        <end position="136"/>
    </location>
</feature>
<feature type="transmembrane region" description="Helical" evidence="1">
    <location>
        <begin position="198"/>
        <end position="218"/>
    </location>
</feature>
<evidence type="ECO:0000256" key="1">
    <source>
        <dbReference type="SAM" id="Phobius"/>
    </source>
</evidence>
<keyword evidence="3" id="KW-0482">Metalloprotease</keyword>
<feature type="transmembrane region" description="Helical" evidence="1">
    <location>
        <begin position="238"/>
        <end position="260"/>
    </location>
</feature>
<dbReference type="GO" id="GO:0008237">
    <property type="term" value="F:metallopeptidase activity"/>
    <property type="evidence" value="ECO:0007669"/>
    <property type="project" value="UniProtKB-KW"/>
</dbReference>
<feature type="transmembrane region" description="Helical" evidence="1">
    <location>
        <begin position="37"/>
        <end position="58"/>
    </location>
</feature>
<accession>A0ABS8EZ31</accession>
<proteinExistence type="predicted"/>
<feature type="transmembrane region" description="Helical" evidence="1">
    <location>
        <begin position="70"/>
        <end position="95"/>
    </location>
</feature>
<dbReference type="EMBL" id="JAJEQE010000079">
    <property type="protein sequence ID" value="MCC2150426.1"/>
    <property type="molecule type" value="Genomic_DNA"/>
</dbReference>
<reference evidence="3 4" key="1">
    <citation type="submission" date="2021-10" db="EMBL/GenBank/DDBJ databases">
        <title>Anaerobic single-cell dispensing facilitates the cultivation of human gut bacteria.</title>
        <authorList>
            <person name="Afrizal A."/>
        </authorList>
    </citation>
    <scope>NUCLEOTIDE SEQUENCE [LARGE SCALE GENOMIC DNA]</scope>
    <source>
        <strain evidence="3 4">CLA-AA-H246</strain>
    </source>
</reference>
<feature type="transmembrane region" description="Helical" evidence="1">
    <location>
        <begin position="173"/>
        <end position="191"/>
    </location>
</feature>
<keyword evidence="3" id="KW-0645">Protease</keyword>
<keyword evidence="3" id="KW-0378">Hydrolase</keyword>
<feature type="transmembrane region" description="Helical" evidence="1">
    <location>
        <begin position="12"/>
        <end position="31"/>
    </location>
</feature>
<dbReference type="PANTHER" id="PTHR36435:SF1">
    <property type="entry name" value="CAAX AMINO TERMINAL PROTEASE FAMILY PROTEIN"/>
    <property type="match status" value="1"/>
</dbReference>
<protein>
    <submittedName>
        <fullName evidence="3">CPBP family intramembrane metalloprotease</fullName>
    </submittedName>
</protein>
<dbReference type="InterPro" id="IPR052710">
    <property type="entry name" value="CAAX_protease"/>
</dbReference>